<keyword evidence="2" id="KW-1185">Reference proteome</keyword>
<comment type="caution">
    <text evidence="1">The sequence shown here is derived from an EMBL/GenBank/DDBJ whole genome shotgun (WGS) entry which is preliminary data.</text>
</comment>
<organism evidence="1 2">
    <name type="scientific">Caballeronia glathei</name>
    <dbReference type="NCBI Taxonomy" id="60547"/>
    <lineage>
        <taxon>Bacteria</taxon>
        <taxon>Pseudomonadati</taxon>
        <taxon>Pseudomonadota</taxon>
        <taxon>Betaproteobacteria</taxon>
        <taxon>Burkholderiales</taxon>
        <taxon>Burkholderiaceae</taxon>
        <taxon>Caballeronia</taxon>
    </lineage>
</organism>
<evidence type="ECO:0000313" key="1">
    <source>
        <dbReference type="EMBL" id="KDR39219.1"/>
    </source>
</evidence>
<dbReference type="AlphaFoldDB" id="A0A069PH69"/>
<protein>
    <submittedName>
        <fullName evidence="1">Uncharacterized protein</fullName>
    </submittedName>
</protein>
<gene>
    <name evidence="1" type="ORF">BG61_34320</name>
</gene>
<proteinExistence type="predicted"/>
<dbReference type="STRING" id="60547.GCA_000751215_02956"/>
<reference evidence="1 2" key="1">
    <citation type="submission" date="2014-03" db="EMBL/GenBank/DDBJ databases">
        <title>Draft Genome Sequences of Four Burkholderia Strains.</title>
        <authorList>
            <person name="Liu X.Y."/>
            <person name="Li C.X."/>
            <person name="Xu J.H."/>
        </authorList>
    </citation>
    <scope>NUCLEOTIDE SEQUENCE [LARGE SCALE GENOMIC DNA]</scope>
    <source>
        <strain evidence="1 2">DSM 50014</strain>
    </source>
</reference>
<evidence type="ECO:0000313" key="2">
    <source>
        <dbReference type="Proteomes" id="UP000027466"/>
    </source>
</evidence>
<sequence>MKRSPSALTAELLKEQGWLVWTVERWIPGARIRVDLFGILDQIAIKDGEVIGLQPTSWSNVPARVKKIAESDHIAEVRKLGWTLHVYGWKWCPKTKQWLHKIVDVS</sequence>
<name>A0A069PH69_9BURK</name>
<dbReference type="RefSeq" id="WP_035931454.1">
    <property type="nucleotide sequence ID" value="NZ_CADFFX010000020.1"/>
</dbReference>
<dbReference type="Proteomes" id="UP000027466">
    <property type="component" value="Unassembled WGS sequence"/>
</dbReference>
<dbReference type="EMBL" id="JFHC01000064">
    <property type="protein sequence ID" value="KDR39219.1"/>
    <property type="molecule type" value="Genomic_DNA"/>
</dbReference>
<accession>A0A069PH69</accession>